<dbReference type="Proteomes" id="UP000465360">
    <property type="component" value="Unassembled WGS sequence"/>
</dbReference>
<comment type="caution">
    <text evidence="1">The sequence shown here is derived from an EMBL/GenBank/DDBJ whole genome shotgun (WGS) entry which is preliminary data.</text>
</comment>
<gene>
    <name evidence="1" type="ORF">MBOU_19970</name>
</gene>
<protein>
    <submittedName>
        <fullName evidence="1">Uncharacterized protein</fullName>
    </submittedName>
</protein>
<evidence type="ECO:0000313" key="2">
    <source>
        <dbReference type="Proteomes" id="UP000465360"/>
    </source>
</evidence>
<proteinExistence type="predicted"/>
<evidence type="ECO:0000313" key="1">
    <source>
        <dbReference type="EMBL" id="GFG89955.1"/>
    </source>
</evidence>
<sequence>MPDDQFLLASKILSTPPTKNVSHRTYKRRQGVVDCARRVATAARNRNGRYRFLTICKPKGWTTMSFVEGIGTLKLECPQMHPVGRILRESAHQAVQFDPGAQVGPRRFWPSEEDQPRFTAHCRYCDKPVGETTATLESKFAELLAHTSETVRTTTLPYV</sequence>
<dbReference type="EMBL" id="BLKZ01000001">
    <property type="protein sequence ID" value="GFG89955.1"/>
    <property type="molecule type" value="Genomic_DNA"/>
</dbReference>
<reference evidence="1 2" key="1">
    <citation type="journal article" date="2019" name="Emerg. Microbes Infect.">
        <title>Comprehensive subspecies identification of 175 nontuberculous mycobacteria species based on 7547 genomic profiles.</title>
        <authorList>
            <person name="Matsumoto Y."/>
            <person name="Kinjo T."/>
            <person name="Motooka D."/>
            <person name="Nabeya D."/>
            <person name="Jung N."/>
            <person name="Uechi K."/>
            <person name="Horii T."/>
            <person name="Iida T."/>
            <person name="Fujita J."/>
            <person name="Nakamura S."/>
        </authorList>
    </citation>
    <scope>NUCLEOTIDE SEQUENCE [LARGE SCALE GENOMIC DNA]</scope>
    <source>
        <strain evidence="1 2">JCM 30725</strain>
    </source>
</reference>
<organism evidence="1 2">
    <name type="scientific">Mycobacterium bourgelatii</name>
    <dbReference type="NCBI Taxonomy" id="1273442"/>
    <lineage>
        <taxon>Bacteria</taxon>
        <taxon>Bacillati</taxon>
        <taxon>Actinomycetota</taxon>
        <taxon>Actinomycetes</taxon>
        <taxon>Mycobacteriales</taxon>
        <taxon>Mycobacteriaceae</taxon>
        <taxon>Mycobacterium</taxon>
    </lineage>
</organism>
<name>A0A7I9YMP6_MYCBU</name>
<accession>A0A7I9YMP6</accession>
<dbReference type="AlphaFoldDB" id="A0A7I9YMP6"/>
<keyword evidence="2" id="KW-1185">Reference proteome</keyword>